<accession>A0A9D2CT27</accession>
<dbReference type="InterPro" id="IPR002509">
    <property type="entry name" value="NODB_dom"/>
</dbReference>
<dbReference type="InterPro" id="IPR050248">
    <property type="entry name" value="Polysacc_deacetylase_ArnD"/>
</dbReference>
<dbReference type="GO" id="GO:0016810">
    <property type="term" value="F:hydrolase activity, acting on carbon-nitrogen (but not peptide) bonds"/>
    <property type="evidence" value="ECO:0007669"/>
    <property type="project" value="InterPro"/>
</dbReference>
<reference evidence="3" key="2">
    <citation type="submission" date="2021-04" db="EMBL/GenBank/DDBJ databases">
        <authorList>
            <person name="Gilroy R."/>
        </authorList>
    </citation>
    <scope>NUCLEOTIDE SEQUENCE</scope>
    <source>
        <strain evidence="3">1345</strain>
    </source>
</reference>
<dbReference type="Pfam" id="PF01522">
    <property type="entry name" value="Polysacc_deac_1"/>
    <property type="match status" value="1"/>
</dbReference>
<comment type="caution">
    <text evidence="3">The sequence shown here is derived from an EMBL/GenBank/DDBJ whole genome shotgun (WGS) entry which is preliminary data.</text>
</comment>
<dbReference type="InterPro" id="IPR011330">
    <property type="entry name" value="Glyco_hydro/deAcase_b/a-brl"/>
</dbReference>
<dbReference type="PROSITE" id="PS51677">
    <property type="entry name" value="NODB"/>
    <property type="match status" value="1"/>
</dbReference>
<evidence type="ECO:0000259" key="2">
    <source>
        <dbReference type="PROSITE" id="PS51677"/>
    </source>
</evidence>
<protein>
    <submittedName>
        <fullName evidence="3">Polysaccharide deacetylase</fullName>
    </submittedName>
</protein>
<dbReference type="GO" id="GO:0005975">
    <property type="term" value="P:carbohydrate metabolic process"/>
    <property type="evidence" value="ECO:0007669"/>
    <property type="project" value="InterPro"/>
</dbReference>
<feature type="domain" description="NodB homology" evidence="2">
    <location>
        <begin position="54"/>
        <end position="241"/>
    </location>
</feature>
<keyword evidence="1" id="KW-0732">Signal</keyword>
<dbReference type="AlphaFoldDB" id="A0A9D2CT27"/>
<feature type="chain" id="PRO_5038473836" evidence="1">
    <location>
        <begin position="21"/>
        <end position="248"/>
    </location>
</feature>
<proteinExistence type="predicted"/>
<evidence type="ECO:0000313" key="3">
    <source>
        <dbReference type="EMBL" id="HIY96888.1"/>
    </source>
</evidence>
<name>A0A9D2CT27_9FIRM</name>
<dbReference type="PANTHER" id="PTHR10587">
    <property type="entry name" value="GLYCOSYL TRANSFERASE-RELATED"/>
    <property type="match status" value="1"/>
</dbReference>
<evidence type="ECO:0000313" key="4">
    <source>
        <dbReference type="Proteomes" id="UP000886750"/>
    </source>
</evidence>
<dbReference type="EMBL" id="DXCQ01000030">
    <property type="protein sequence ID" value="HIY96888.1"/>
    <property type="molecule type" value="Genomic_DNA"/>
</dbReference>
<dbReference type="Gene3D" id="3.20.20.370">
    <property type="entry name" value="Glycoside hydrolase/deacetylase"/>
    <property type="match status" value="1"/>
</dbReference>
<dbReference type="PANTHER" id="PTHR10587:SF125">
    <property type="entry name" value="POLYSACCHARIDE DEACETYLASE YHEN-RELATED"/>
    <property type="match status" value="1"/>
</dbReference>
<feature type="signal peptide" evidence="1">
    <location>
        <begin position="1"/>
        <end position="20"/>
    </location>
</feature>
<dbReference type="PROSITE" id="PS51257">
    <property type="entry name" value="PROKAR_LIPOPROTEIN"/>
    <property type="match status" value="1"/>
</dbReference>
<organism evidence="3 4">
    <name type="scientific">Candidatus Borkfalkia excrementigallinarum</name>
    <dbReference type="NCBI Taxonomy" id="2838506"/>
    <lineage>
        <taxon>Bacteria</taxon>
        <taxon>Bacillati</taxon>
        <taxon>Bacillota</taxon>
        <taxon>Clostridia</taxon>
        <taxon>Christensenellales</taxon>
        <taxon>Christensenellaceae</taxon>
        <taxon>Candidatus Borkfalkia</taxon>
    </lineage>
</organism>
<dbReference type="SUPFAM" id="SSF88713">
    <property type="entry name" value="Glycoside hydrolase/deacetylase"/>
    <property type="match status" value="1"/>
</dbReference>
<dbReference type="Proteomes" id="UP000886750">
    <property type="component" value="Unassembled WGS sequence"/>
</dbReference>
<gene>
    <name evidence="3" type="ORF">H9729_04300</name>
</gene>
<evidence type="ECO:0000256" key="1">
    <source>
        <dbReference type="SAM" id="SignalP"/>
    </source>
</evidence>
<dbReference type="CDD" id="cd10944">
    <property type="entry name" value="CE4_SmPgdA_like"/>
    <property type="match status" value="1"/>
</dbReference>
<sequence>MKKIAIFLLCTVLLLGGACRQEQKPAADSAGKNGIPAQSEYPAQNHAADTHAEKTIYLTFDDGPTDSTTPKILDILKNENVKATFFVIGRQISGREKILFRESAEGHAIGIHTQTHEYKKIYDTEETLLADIRACKASIRKVFPDFETDLYRFPGGSFGVKKELIAAVEKAGYRHYDWNASAEDAVSANASAEDLYNNVLLSAGNKKNVILLMHDGVGYKSTIACLPSVIRHFRSGGYTFSTLKNGIE</sequence>
<reference evidence="3" key="1">
    <citation type="journal article" date="2021" name="PeerJ">
        <title>Extensive microbial diversity within the chicken gut microbiome revealed by metagenomics and culture.</title>
        <authorList>
            <person name="Gilroy R."/>
            <person name="Ravi A."/>
            <person name="Getino M."/>
            <person name="Pursley I."/>
            <person name="Horton D.L."/>
            <person name="Alikhan N.F."/>
            <person name="Baker D."/>
            <person name="Gharbi K."/>
            <person name="Hall N."/>
            <person name="Watson M."/>
            <person name="Adriaenssens E.M."/>
            <person name="Foster-Nyarko E."/>
            <person name="Jarju S."/>
            <person name="Secka A."/>
            <person name="Antonio M."/>
            <person name="Oren A."/>
            <person name="Chaudhuri R.R."/>
            <person name="La Ragione R."/>
            <person name="Hildebrand F."/>
            <person name="Pallen M.J."/>
        </authorList>
    </citation>
    <scope>NUCLEOTIDE SEQUENCE</scope>
    <source>
        <strain evidence="3">1345</strain>
    </source>
</reference>